<evidence type="ECO:0000256" key="7">
    <source>
        <dbReference type="ARBA" id="ARBA00023004"/>
    </source>
</evidence>
<evidence type="ECO:0000259" key="10">
    <source>
        <dbReference type="PROSITE" id="PS50893"/>
    </source>
</evidence>
<dbReference type="EMBL" id="JAQIFT010000029">
    <property type="protein sequence ID" value="MDA3731208.1"/>
    <property type="molecule type" value="Genomic_DNA"/>
</dbReference>
<dbReference type="PROSITE" id="PS50893">
    <property type="entry name" value="ABC_TRANSPORTER_2"/>
    <property type="match status" value="1"/>
</dbReference>
<evidence type="ECO:0000256" key="2">
    <source>
        <dbReference type="ARBA" id="ARBA00022448"/>
    </source>
</evidence>
<dbReference type="GO" id="GO:0016887">
    <property type="term" value="F:ATP hydrolysis activity"/>
    <property type="evidence" value="ECO:0007669"/>
    <property type="project" value="InterPro"/>
</dbReference>
<keyword evidence="7" id="KW-0408">Iron</keyword>
<evidence type="ECO:0000313" key="12">
    <source>
        <dbReference type="Proteomes" id="UP001169242"/>
    </source>
</evidence>
<evidence type="ECO:0000256" key="9">
    <source>
        <dbReference type="ARBA" id="ARBA00023136"/>
    </source>
</evidence>
<dbReference type="Gene3D" id="3.40.50.300">
    <property type="entry name" value="P-loop containing nucleotide triphosphate hydrolases"/>
    <property type="match status" value="1"/>
</dbReference>
<accession>A0AA42J0J7</accession>
<evidence type="ECO:0000256" key="5">
    <source>
        <dbReference type="ARBA" id="ARBA00022741"/>
    </source>
</evidence>
<keyword evidence="6 11" id="KW-0067">ATP-binding</keyword>
<keyword evidence="8" id="KW-0406">Ion transport</keyword>
<evidence type="ECO:0000256" key="4">
    <source>
        <dbReference type="ARBA" id="ARBA00022496"/>
    </source>
</evidence>
<dbReference type="Proteomes" id="UP001169242">
    <property type="component" value="Unassembled WGS sequence"/>
</dbReference>
<dbReference type="SMART" id="SM00382">
    <property type="entry name" value="AAA"/>
    <property type="match status" value="1"/>
</dbReference>
<keyword evidence="4" id="KW-0410">Iron transport</keyword>
<protein>
    <submittedName>
        <fullName evidence="11">ABC transporter ATP-binding protein</fullName>
    </submittedName>
</protein>
<proteinExistence type="predicted"/>
<keyword evidence="9" id="KW-0472">Membrane</keyword>
<dbReference type="GO" id="GO:0006826">
    <property type="term" value="P:iron ion transport"/>
    <property type="evidence" value="ECO:0007669"/>
    <property type="project" value="UniProtKB-KW"/>
</dbReference>
<dbReference type="FunFam" id="3.40.50.300:FF:000134">
    <property type="entry name" value="Iron-enterobactin ABC transporter ATP-binding protein"/>
    <property type="match status" value="1"/>
</dbReference>
<keyword evidence="3" id="KW-1003">Cell membrane</keyword>
<dbReference type="SUPFAM" id="SSF52540">
    <property type="entry name" value="P-loop containing nucleoside triphosphate hydrolases"/>
    <property type="match status" value="1"/>
</dbReference>
<dbReference type="RefSeq" id="WP_271011628.1">
    <property type="nucleotide sequence ID" value="NZ_JAQIFT010000029.1"/>
</dbReference>
<gene>
    <name evidence="11" type="ORF">PBV87_06870</name>
</gene>
<dbReference type="InterPro" id="IPR003439">
    <property type="entry name" value="ABC_transporter-like_ATP-bd"/>
</dbReference>
<name>A0AA42J0J7_9FIRM</name>
<dbReference type="PANTHER" id="PTHR42771:SF10">
    <property type="entry name" value="FERRICHROME TRANSPORT ATP-BINDING PROTEIN FHUC"/>
    <property type="match status" value="1"/>
</dbReference>
<evidence type="ECO:0000313" key="11">
    <source>
        <dbReference type="EMBL" id="MDA3731208.1"/>
    </source>
</evidence>
<keyword evidence="5" id="KW-0547">Nucleotide-binding</keyword>
<dbReference type="InterPro" id="IPR051535">
    <property type="entry name" value="Siderophore_ABC-ATPase"/>
</dbReference>
<dbReference type="Pfam" id="PF00005">
    <property type="entry name" value="ABC_tran"/>
    <property type="match status" value="1"/>
</dbReference>
<dbReference type="InterPro" id="IPR027417">
    <property type="entry name" value="P-loop_NTPase"/>
</dbReference>
<organism evidence="11 12">
    <name type="scientific">Holtiella tumoricola</name>
    <dbReference type="NCBI Taxonomy" id="3018743"/>
    <lineage>
        <taxon>Bacteria</taxon>
        <taxon>Bacillati</taxon>
        <taxon>Bacillota</taxon>
        <taxon>Clostridia</taxon>
        <taxon>Lachnospirales</taxon>
        <taxon>Cellulosilyticaceae</taxon>
        <taxon>Holtiella</taxon>
    </lineage>
</organism>
<dbReference type="PANTHER" id="PTHR42771">
    <property type="entry name" value="IRON(3+)-HYDROXAMATE IMPORT ATP-BINDING PROTEIN FHUC"/>
    <property type="match status" value="1"/>
</dbReference>
<comment type="caution">
    <text evidence="11">The sequence shown here is derived from an EMBL/GenBank/DDBJ whole genome shotgun (WGS) entry which is preliminary data.</text>
</comment>
<comment type="subcellular location">
    <subcellularLocation>
        <location evidence="1">Cell membrane</location>
        <topology evidence="1">Peripheral membrane protein</topology>
    </subcellularLocation>
</comment>
<keyword evidence="12" id="KW-1185">Reference proteome</keyword>
<evidence type="ECO:0000256" key="8">
    <source>
        <dbReference type="ARBA" id="ARBA00023065"/>
    </source>
</evidence>
<dbReference type="GO" id="GO:0005886">
    <property type="term" value="C:plasma membrane"/>
    <property type="evidence" value="ECO:0007669"/>
    <property type="project" value="UniProtKB-SubCell"/>
</dbReference>
<keyword evidence="2" id="KW-0813">Transport</keyword>
<dbReference type="GO" id="GO:0005524">
    <property type="term" value="F:ATP binding"/>
    <property type="evidence" value="ECO:0007669"/>
    <property type="project" value="UniProtKB-KW"/>
</dbReference>
<dbReference type="InterPro" id="IPR017871">
    <property type="entry name" value="ABC_transporter-like_CS"/>
</dbReference>
<sequence length="253" mass="29147">MKAKNIHFTYSQANSLFNGLNVEIPRGKITTIIGPNGCGKSTLLGLLTKGYTPQNGEVYLGDRCVQHIKQKEFAQHVSVLHQHNEEKVHMTVRELVSQGRMPYQNLWKEKDEKAEEVIQWALECTQLIDIQDKEVDALSGGQRQRVWLAMALCQQPDVLFLDEPTSYLDMYYQIQLLELVQMLNTRYQMTIVMVLHDLNQAINFSDHIIVMHQGKVVQIGEPKQVINEKLIEEVYQIQGKLHEAGDKIYLLPY</sequence>
<dbReference type="PROSITE" id="PS00211">
    <property type="entry name" value="ABC_TRANSPORTER_1"/>
    <property type="match status" value="1"/>
</dbReference>
<dbReference type="InterPro" id="IPR003593">
    <property type="entry name" value="AAA+_ATPase"/>
</dbReference>
<dbReference type="AlphaFoldDB" id="A0AA42J0J7"/>
<evidence type="ECO:0000256" key="1">
    <source>
        <dbReference type="ARBA" id="ARBA00004202"/>
    </source>
</evidence>
<evidence type="ECO:0000256" key="3">
    <source>
        <dbReference type="ARBA" id="ARBA00022475"/>
    </source>
</evidence>
<evidence type="ECO:0000256" key="6">
    <source>
        <dbReference type="ARBA" id="ARBA00022840"/>
    </source>
</evidence>
<dbReference type="CDD" id="cd03214">
    <property type="entry name" value="ABC_Iron-Siderophores_B12_Hemin"/>
    <property type="match status" value="1"/>
</dbReference>
<feature type="domain" description="ABC transporter" evidence="10">
    <location>
        <begin position="1"/>
        <end position="238"/>
    </location>
</feature>
<reference evidence="11" key="1">
    <citation type="journal article" date="2023" name="Int. J. Syst. Evol. Microbiol.">
        <title>&lt;i&gt;Holtiella tumoricola&lt;/i&gt; gen. nov. sp. nov., isolated from a human clinical sample.</title>
        <authorList>
            <person name="Allen-Vercoe E."/>
            <person name="Daigneault M.C."/>
            <person name="Vancuren S.J."/>
            <person name="Cochrane K."/>
            <person name="O'Neal L.L."/>
            <person name="Sankaranarayanan K."/>
            <person name="Lawson P.A."/>
        </authorList>
    </citation>
    <scope>NUCLEOTIDE SEQUENCE</scope>
    <source>
        <strain evidence="11">CC70A</strain>
    </source>
</reference>